<name>A0A835CED5_9FABA</name>
<organism evidence="4 5">
    <name type="scientific">Senna tora</name>
    <dbReference type="NCBI Taxonomy" id="362788"/>
    <lineage>
        <taxon>Eukaryota</taxon>
        <taxon>Viridiplantae</taxon>
        <taxon>Streptophyta</taxon>
        <taxon>Embryophyta</taxon>
        <taxon>Tracheophyta</taxon>
        <taxon>Spermatophyta</taxon>
        <taxon>Magnoliopsida</taxon>
        <taxon>eudicotyledons</taxon>
        <taxon>Gunneridae</taxon>
        <taxon>Pentapetalae</taxon>
        <taxon>rosids</taxon>
        <taxon>fabids</taxon>
        <taxon>Fabales</taxon>
        <taxon>Fabaceae</taxon>
        <taxon>Caesalpinioideae</taxon>
        <taxon>Cassia clade</taxon>
        <taxon>Senna</taxon>
    </lineage>
</organism>
<dbReference type="EMBL" id="JAAIUW010000003">
    <property type="protein sequence ID" value="KAF7839651.1"/>
    <property type="molecule type" value="Genomic_DNA"/>
</dbReference>
<evidence type="ECO:0000313" key="4">
    <source>
        <dbReference type="EMBL" id="KAF7839651.1"/>
    </source>
</evidence>
<feature type="domain" description="DUF1664" evidence="3">
    <location>
        <begin position="92"/>
        <end position="212"/>
    </location>
</feature>
<feature type="signal peptide" evidence="2">
    <location>
        <begin position="1"/>
        <end position="22"/>
    </location>
</feature>
<feature type="chain" id="PRO_5032377679" evidence="2">
    <location>
        <begin position="23"/>
        <end position="501"/>
    </location>
</feature>
<feature type="compositionally biased region" description="Polar residues" evidence="1">
    <location>
        <begin position="264"/>
        <end position="273"/>
    </location>
</feature>
<dbReference type="AlphaFoldDB" id="A0A835CED5"/>
<evidence type="ECO:0000256" key="1">
    <source>
        <dbReference type="SAM" id="MobiDB-lite"/>
    </source>
</evidence>
<dbReference type="PANTHER" id="PTHR47289:SF2">
    <property type="entry name" value="TRANSCRIPTION FACTOR, PUTATIVE (DUF1664)-RELATED"/>
    <property type="match status" value="1"/>
</dbReference>
<accession>A0A835CED5</accession>
<sequence>MALPIAKLTILVGAGIVGSVLAKEGRVPDFSDFVSGAFKLVLKPIRRNESASADKKPPSDALIAQVNNLRQELQLLARDRTITIVNASGTGGRKYGTIIVIAVVGYGYIWWKGWKLPDLMFATRRSLSDACTSIGNQLGKLYESVEDAKRKLSVKINRLDSGLDECAALTKNTKEEVSVIQREADTICGDFKSVRVAVHVLESKIKEIEGKQASSSSSSRSALELPPVSPSSRVSPSSSSRLFLEQPSVTPPSRSGSLPPKLSTDPTSPNSAGPYQEGNGISDVINFSSSHADSTRIPPTGNKTPNGSSSGLFGLGLSGISMDPTLGRMSLPIGTAAQRCLSSVQSIIISLSDTLFGLLEWAREGKVPLNCYGFVCSQYQYGIEYKLFTSMFDSPLILLSRMEALLCLPWAFNRAGYNLGRTGCSPNLAASLLSTPSVLQPLPIFCKSSSSADRLVWKRESNGAFFLLVLCFVIEASKSRPLALFALMVIRRWNTCCSIVP</sequence>
<proteinExistence type="predicted"/>
<feature type="region of interest" description="Disordered" evidence="1">
    <location>
        <begin position="209"/>
        <end position="279"/>
    </location>
</feature>
<gene>
    <name evidence="4" type="ORF">G2W53_008133</name>
</gene>
<dbReference type="Proteomes" id="UP000634136">
    <property type="component" value="Unassembled WGS sequence"/>
</dbReference>
<evidence type="ECO:0000256" key="2">
    <source>
        <dbReference type="SAM" id="SignalP"/>
    </source>
</evidence>
<evidence type="ECO:0000259" key="3">
    <source>
        <dbReference type="Pfam" id="PF07889"/>
    </source>
</evidence>
<protein>
    <submittedName>
        <fullName evidence="4">BZIP transcription factor 55</fullName>
    </submittedName>
</protein>
<reference evidence="4" key="1">
    <citation type="submission" date="2020-09" db="EMBL/GenBank/DDBJ databases">
        <title>Genome-Enabled Discovery of Anthraquinone Biosynthesis in Senna tora.</title>
        <authorList>
            <person name="Kang S.-H."/>
            <person name="Pandey R.P."/>
            <person name="Lee C.-M."/>
            <person name="Sim J.-S."/>
            <person name="Jeong J.-T."/>
            <person name="Choi B.-S."/>
            <person name="Jung M."/>
            <person name="Ginzburg D."/>
            <person name="Zhao K."/>
            <person name="Won S.Y."/>
            <person name="Oh T.-J."/>
            <person name="Yu Y."/>
            <person name="Kim N.-H."/>
            <person name="Lee O.R."/>
            <person name="Lee T.-H."/>
            <person name="Bashyal P."/>
            <person name="Kim T.-S."/>
            <person name="Lee W.-H."/>
            <person name="Kawkins C."/>
            <person name="Kim C.-K."/>
            <person name="Kim J.S."/>
            <person name="Ahn B.O."/>
            <person name="Rhee S.Y."/>
            <person name="Sohng J.K."/>
        </authorList>
    </citation>
    <scope>NUCLEOTIDE SEQUENCE</scope>
    <source>
        <tissue evidence="4">Leaf</tissue>
    </source>
</reference>
<feature type="compositionally biased region" description="Polar residues" evidence="1">
    <location>
        <begin position="247"/>
        <end position="256"/>
    </location>
</feature>
<evidence type="ECO:0000313" key="5">
    <source>
        <dbReference type="Proteomes" id="UP000634136"/>
    </source>
</evidence>
<dbReference type="InterPro" id="IPR012458">
    <property type="entry name" value="DUF1664"/>
</dbReference>
<dbReference type="OrthoDB" id="544175at2759"/>
<dbReference type="PANTHER" id="PTHR47289">
    <property type="entry name" value="TRANSCRIPTION FACTOR, PUTATIVE (DUF1664)-RELATED"/>
    <property type="match status" value="1"/>
</dbReference>
<comment type="caution">
    <text evidence="4">The sequence shown here is derived from an EMBL/GenBank/DDBJ whole genome shotgun (WGS) entry which is preliminary data.</text>
</comment>
<dbReference type="Pfam" id="PF07889">
    <property type="entry name" value="DUF1664"/>
    <property type="match status" value="1"/>
</dbReference>
<keyword evidence="5" id="KW-1185">Reference proteome</keyword>
<feature type="compositionally biased region" description="Low complexity" evidence="1">
    <location>
        <begin position="230"/>
        <end position="241"/>
    </location>
</feature>
<keyword evidence="2" id="KW-0732">Signal</keyword>